<keyword evidence="12" id="KW-1185">Reference proteome</keyword>
<evidence type="ECO:0000256" key="7">
    <source>
        <dbReference type="ARBA" id="ARBA00023114"/>
    </source>
</evidence>
<dbReference type="InterPro" id="IPR050298">
    <property type="entry name" value="Gram-neg_bact_OMP"/>
</dbReference>
<dbReference type="GO" id="GO:0009279">
    <property type="term" value="C:cell outer membrane"/>
    <property type="evidence" value="ECO:0007669"/>
    <property type="project" value="UniProtKB-SubCell"/>
</dbReference>
<dbReference type="PANTHER" id="PTHR34501">
    <property type="entry name" value="PROTEIN YDDL-RELATED"/>
    <property type="match status" value="1"/>
</dbReference>
<dbReference type="GO" id="GO:0015288">
    <property type="term" value="F:porin activity"/>
    <property type="evidence" value="ECO:0007669"/>
    <property type="project" value="UniProtKB-KW"/>
</dbReference>
<evidence type="ECO:0000256" key="8">
    <source>
        <dbReference type="ARBA" id="ARBA00023136"/>
    </source>
</evidence>
<evidence type="ECO:0000256" key="6">
    <source>
        <dbReference type="ARBA" id="ARBA00023065"/>
    </source>
</evidence>
<dbReference type="OrthoDB" id="5689851at2"/>
<keyword evidence="2" id="KW-0813">Transport</keyword>
<proteinExistence type="predicted"/>
<evidence type="ECO:0000256" key="5">
    <source>
        <dbReference type="ARBA" id="ARBA00022729"/>
    </source>
</evidence>
<comment type="caution">
    <text evidence="11">The sequence shown here is derived from an EMBL/GenBank/DDBJ whole genome shotgun (WGS) entry which is preliminary data.</text>
</comment>
<dbReference type="SUPFAM" id="SSF56935">
    <property type="entry name" value="Porins"/>
    <property type="match status" value="1"/>
</dbReference>
<reference evidence="11 12" key="1">
    <citation type="submission" date="2016-10" db="EMBL/GenBank/DDBJ databases">
        <title>Rodentibacter gen. nov. and new species.</title>
        <authorList>
            <person name="Christensen H."/>
        </authorList>
    </citation>
    <scope>NUCLEOTIDE SEQUENCE [LARGE SCALE GENOMIC DNA]</scope>
    <source>
        <strain evidence="11 12">Ac151</strain>
    </source>
</reference>
<dbReference type="GO" id="GO:0034220">
    <property type="term" value="P:monoatomic ion transmembrane transport"/>
    <property type="evidence" value="ECO:0007669"/>
    <property type="project" value="InterPro"/>
</dbReference>
<feature type="chain" id="PRO_5013387794" evidence="10">
    <location>
        <begin position="21"/>
        <end position="382"/>
    </location>
</feature>
<sequence length="382" mass="43220">MKKTLLALTVAAFAAGSAQAYTYNIEETGTEINFSGSARLKWENINRKTEDADTTKNISHGDIDNNSSRFGFKIKQNLGNDFYAVGRVEWRFRGTDARGNSDEPNLASNRHNNFGHIYTRQLYAGFGHKTYGELVYGNMTTFTDEIKQTDLPNTYSLSDGLLNNNARRVIQYTNRGGFIPNLKFGAFYGATSPRNTEGLSFESLGQADRSHVWGAGAVYKYNIDDLQDWTMAAGFSRETFNNGRQVTAYSLGNAYRFDHTTLGLDLEHKNTEHTATTRFANNNLKREQYEARAVVFQELSEDWNAYAMYAYRHNKLKNATVSTATQKNSEVMIGTEYYVYKNGSFKVKPFVEGKVVRVKNLNNVADVKQRDYAAVVGLRAYW</sequence>
<dbReference type="EMBL" id="MLHQ01000024">
    <property type="protein sequence ID" value="OOF57434.1"/>
    <property type="molecule type" value="Genomic_DNA"/>
</dbReference>
<dbReference type="InterPro" id="IPR023614">
    <property type="entry name" value="Porin_dom_sf"/>
</dbReference>
<keyword evidence="4" id="KW-0812">Transmembrane</keyword>
<evidence type="ECO:0000256" key="10">
    <source>
        <dbReference type="SAM" id="SignalP"/>
    </source>
</evidence>
<evidence type="ECO:0000256" key="4">
    <source>
        <dbReference type="ARBA" id="ARBA00022692"/>
    </source>
</evidence>
<dbReference type="Pfam" id="PF00267">
    <property type="entry name" value="Porin_1"/>
    <property type="match status" value="1"/>
</dbReference>
<name>A0A1V3JLA2_9PAST</name>
<dbReference type="Proteomes" id="UP000188602">
    <property type="component" value="Unassembled WGS sequence"/>
</dbReference>
<keyword evidence="9" id="KW-0998">Cell outer membrane</keyword>
<dbReference type="InterPro" id="IPR001702">
    <property type="entry name" value="Porin_Gram-ve"/>
</dbReference>
<accession>A0A1V3JLA2</accession>
<evidence type="ECO:0000313" key="11">
    <source>
        <dbReference type="EMBL" id="OOF57434.1"/>
    </source>
</evidence>
<evidence type="ECO:0000256" key="1">
    <source>
        <dbReference type="ARBA" id="ARBA00004571"/>
    </source>
</evidence>
<keyword evidence="8" id="KW-0472">Membrane</keyword>
<evidence type="ECO:0000256" key="9">
    <source>
        <dbReference type="ARBA" id="ARBA00023237"/>
    </source>
</evidence>
<organism evidence="11 12">
    <name type="scientific">Rodentibacter myodis</name>
    <dbReference type="NCBI Taxonomy" id="1907939"/>
    <lineage>
        <taxon>Bacteria</taxon>
        <taxon>Pseudomonadati</taxon>
        <taxon>Pseudomonadota</taxon>
        <taxon>Gammaproteobacteria</taxon>
        <taxon>Pasteurellales</taxon>
        <taxon>Pasteurellaceae</taxon>
        <taxon>Rodentibacter</taxon>
    </lineage>
</organism>
<evidence type="ECO:0000313" key="12">
    <source>
        <dbReference type="Proteomes" id="UP000188602"/>
    </source>
</evidence>
<dbReference type="STRING" id="1907939.BKL49_09025"/>
<dbReference type="Gene3D" id="2.40.160.10">
    <property type="entry name" value="Porin"/>
    <property type="match status" value="1"/>
</dbReference>
<feature type="signal peptide" evidence="10">
    <location>
        <begin position="1"/>
        <end position="20"/>
    </location>
</feature>
<comment type="subcellular location">
    <subcellularLocation>
        <location evidence="1">Cell outer membrane</location>
        <topology evidence="1">Multi-pass membrane protein</topology>
    </subcellularLocation>
</comment>
<keyword evidence="3" id="KW-1134">Transmembrane beta strand</keyword>
<dbReference type="GO" id="GO:0046930">
    <property type="term" value="C:pore complex"/>
    <property type="evidence" value="ECO:0007669"/>
    <property type="project" value="UniProtKB-KW"/>
</dbReference>
<evidence type="ECO:0000256" key="3">
    <source>
        <dbReference type="ARBA" id="ARBA00022452"/>
    </source>
</evidence>
<evidence type="ECO:0000256" key="2">
    <source>
        <dbReference type="ARBA" id="ARBA00022448"/>
    </source>
</evidence>
<dbReference type="CDD" id="cd00342">
    <property type="entry name" value="gram_neg_porins"/>
    <property type="match status" value="1"/>
</dbReference>
<keyword evidence="5 10" id="KW-0732">Signal</keyword>
<dbReference type="AlphaFoldDB" id="A0A1V3JLA2"/>
<dbReference type="PANTHER" id="PTHR34501:SF2">
    <property type="entry name" value="OUTER MEMBRANE PORIN F-RELATED"/>
    <property type="match status" value="1"/>
</dbReference>
<keyword evidence="6" id="KW-0406">Ion transport</keyword>
<protein>
    <submittedName>
        <fullName evidence="11">Porin</fullName>
    </submittedName>
</protein>
<dbReference type="RefSeq" id="WP_077424721.1">
    <property type="nucleotide sequence ID" value="NZ_MLHQ01000024.1"/>
</dbReference>
<dbReference type="InterPro" id="IPR033900">
    <property type="entry name" value="Gram_neg_porin_domain"/>
</dbReference>
<gene>
    <name evidence="11" type="ORF">BKL49_09025</name>
</gene>
<keyword evidence="7" id="KW-0626">Porin</keyword>